<name>A0ABN3JE10_9ACTN</name>
<dbReference type="Proteomes" id="UP001499986">
    <property type="component" value="Unassembled WGS sequence"/>
</dbReference>
<feature type="transmembrane region" description="Helical" evidence="1">
    <location>
        <begin position="21"/>
        <end position="39"/>
    </location>
</feature>
<proteinExistence type="predicted"/>
<sequence length="69" mass="7326">MSVMSAGTEARPSRWRAGLGRLTAGVALPTAVALLPWLAGNDPALSYGPVPPARIRLRRGRLPFGSNWS</sequence>
<keyword evidence="1" id="KW-1133">Transmembrane helix</keyword>
<dbReference type="EMBL" id="BAAASE010000020">
    <property type="protein sequence ID" value="GAA2427996.1"/>
    <property type="molecule type" value="Genomic_DNA"/>
</dbReference>
<gene>
    <name evidence="2" type="ORF">GCM10010255_83410</name>
</gene>
<protein>
    <submittedName>
        <fullName evidence="2">Uncharacterized protein</fullName>
    </submittedName>
</protein>
<dbReference type="RefSeq" id="WP_346139663.1">
    <property type="nucleotide sequence ID" value="NZ_BAAASE010000020.1"/>
</dbReference>
<organism evidence="2 3">
    <name type="scientific">Streptomyces coeruleofuscus</name>
    <dbReference type="NCBI Taxonomy" id="66879"/>
    <lineage>
        <taxon>Bacteria</taxon>
        <taxon>Bacillati</taxon>
        <taxon>Actinomycetota</taxon>
        <taxon>Actinomycetes</taxon>
        <taxon>Kitasatosporales</taxon>
        <taxon>Streptomycetaceae</taxon>
        <taxon>Streptomyces</taxon>
    </lineage>
</organism>
<keyword evidence="3" id="KW-1185">Reference proteome</keyword>
<reference evidence="2 3" key="1">
    <citation type="journal article" date="2019" name="Int. J. Syst. Evol. Microbiol.">
        <title>The Global Catalogue of Microorganisms (GCM) 10K type strain sequencing project: providing services to taxonomists for standard genome sequencing and annotation.</title>
        <authorList>
            <consortium name="The Broad Institute Genomics Platform"/>
            <consortium name="The Broad Institute Genome Sequencing Center for Infectious Disease"/>
            <person name="Wu L."/>
            <person name="Ma J."/>
        </authorList>
    </citation>
    <scope>NUCLEOTIDE SEQUENCE [LARGE SCALE GENOMIC DNA]</scope>
    <source>
        <strain evidence="2 3">JCM 4358</strain>
    </source>
</reference>
<comment type="caution">
    <text evidence="2">The sequence shown here is derived from an EMBL/GenBank/DDBJ whole genome shotgun (WGS) entry which is preliminary data.</text>
</comment>
<accession>A0ABN3JE10</accession>
<evidence type="ECO:0000313" key="3">
    <source>
        <dbReference type="Proteomes" id="UP001499986"/>
    </source>
</evidence>
<evidence type="ECO:0000256" key="1">
    <source>
        <dbReference type="SAM" id="Phobius"/>
    </source>
</evidence>
<keyword evidence="1" id="KW-0812">Transmembrane</keyword>
<evidence type="ECO:0000313" key="2">
    <source>
        <dbReference type="EMBL" id="GAA2427996.1"/>
    </source>
</evidence>
<keyword evidence="1" id="KW-0472">Membrane</keyword>